<keyword evidence="11" id="KW-1185">Reference proteome</keyword>
<evidence type="ECO:0000256" key="5">
    <source>
        <dbReference type="ARBA" id="ARBA00022638"/>
    </source>
</evidence>
<evidence type="ECO:0000256" key="9">
    <source>
        <dbReference type="SAM" id="SignalP"/>
    </source>
</evidence>
<dbReference type="GO" id="GO:0031640">
    <property type="term" value="P:killing of cells of another organism"/>
    <property type="evidence" value="ECO:0007669"/>
    <property type="project" value="UniProtKB-KW"/>
</dbReference>
<dbReference type="Pfam" id="PF07686">
    <property type="entry name" value="V-set"/>
    <property type="match status" value="1"/>
</dbReference>
<feature type="transmembrane region" description="Helical" evidence="8">
    <location>
        <begin position="237"/>
        <end position="257"/>
    </location>
</feature>
<gene>
    <name evidence="12" type="primary">LOC115005656</name>
</gene>
<dbReference type="PROSITE" id="PS50835">
    <property type="entry name" value="IG_LIKE"/>
    <property type="match status" value="1"/>
</dbReference>
<evidence type="ECO:0000256" key="4">
    <source>
        <dbReference type="ARBA" id="ARBA00016485"/>
    </source>
</evidence>
<evidence type="ECO:0000259" key="10">
    <source>
        <dbReference type="PROSITE" id="PS50835"/>
    </source>
</evidence>
<dbReference type="GO" id="GO:0050830">
    <property type="term" value="P:defense response to Gram-positive bacterium"/>
    <property type="evidence" value="ECO:0007669"/>
    <property type="project" value="TreeGrafter"/>
</dbReference>
<dbReference type="Gene3D" id="2.60.40.10">
    <property type="entry name" value="Immunoglobulins"/>
    <property type="match status" value="2"/>
</dbReference>
<organism evidence="11 12">
    <name type="scientific">Cottoperca gobio</name>
    <name type="common">Frogmouth</name>
    <name type="synonym">Aphritis gobio</name>
    <dbReference type="NCBI Taxonomy" id="56716"/>
    <lineage>
        <taxon>Eukaryota</taxon>
        <taxon>Metazoa</taxon>
        <taxon>Chordata</taxon>
        <taxon>Craniata</taxon>
        <taxon>Vertebrata</taxon>
        <taxon>Euteleostomi</taxon>
        <taxon>Actinopterygii</taxon>
        <taxon>Neopterygii</taxon>
        <taxon>Teleostei</taxon>
        <taxon>Neoteleostei</taxon>
        <taxon>Acanthomorphata</taxon>
        <taxon>Eupercaria</taxon>
        <taxon>Perciformes</taxon>
        <taxon>Notothenioidei</taxon>
        <taxon>Bovichtidae</taxon>
        <taxon>Cottoperca</taxon>
    </lineage>
</organism>
<feature type="chain" id="PRO_5027065112" description="Lysozyme g" evidence="9">
    <location>
        <begin position="25"/>
        <end position="483"/>
    </location>
</feature>
<keyword evidence="5" id="KW-0081">Bacteriolytic enzyme</keyword>
<dbReference type="InterPro" id="IPR036179">
    <property type="entry name" value="Ig-like_dom_sf"/>
</dbReference>
<dbReference type="Proteomes" id="UP000504630">
    <property type="component" value="Unplaced"/>
</dbReference>
<dbReference type="InterPro" id="IPR013783">
    <property type="entry name" value="Ig-like_fold"/>
</dbReference>
<feature type="signal peptide" evidence="9">
    <location>
        <begin position="1"/>
        <end position="24"/>
    </location>
</feature>
<dbReference type="GO" id="GO:0009253">
    <property type="term" value="P:peptidoglycan catabolic process"/>
    <property type="evidence" value="ECO:0007669"/>
    <property type="project" value="InterPro"/>
</dbReference>
<evidence type="ECO:0000313" key="12">
    <source>
        <dbReference type="RefSeq" id="XP_029283443.1"/>
    </source>
</evidence>
<feature type="domain" description="Ig-like" evidence="10">
    <location>
        <begin position="20"/>
        <end position="129"/>
    </location>
</feature>
<dbReference type="RefSeq" id="XP_029283443.1">
    <property type="nucleotide sequence ID" value="XM_029427583.1"/>
</dbReference>
<comment type="catalytic activity">
    <reaction evidence="1">
        <text>Hydrolysis of (1-&gt;4)-beta-linkages between N-acetylmuramic acid and N-acetyl-D-glucosamine residues in a peptidoglycan and between N-acetyl-D-glucosamine residues in chitodextrins.</text>
        <dbReference type="EC" id="3.2.1.17"/>
    </reaction>
</comment>
<dbReference type="Gene3D" id="1.10.530.10">
    <property type="match status" value="1"/>
</dbReference>
<dbReference type="PRINTS" id="PR00749">
    <property type="entry name" value="LYSOZYMEG"/>
</dbReference>
<dbReference type="InterPro" id="IPR013106">
    <property type="entry name" value="Ig_V-set"/>
</dbReference>
<sequence>MNLAGFSFFFCCCFYSSVIPPAAGKPLQSAPHGRVSAAAGGDVVLPCRLSSSVSRVTAVEWTRVDSASPLTVHVLRDGEELVKEKAPEYVGRTAVMEDGSLKLLDVQRRDSGTYRCSLLRGPSDEELVSLFVAQLSEVNVSVRRTSDDQLLVGCESSGWSPAPVLALLDARRSALAARTESSVRPDLLYAVRGSVSVAAAGAMLICRVELPGTSLASENKIYITDEFAPPQDGPGRYLALLVSFALVCVAASLLFIVPLRTIVKLRSSVQRLAALVIRLITRQSTAPDDEPRLGEYGDILRVETTGASEHTARAIEQLYRGVSGVEASNRLAERDLTEVLMFRDMIVSVGNTLSIRPALIAAIISRQSRAGIDLNRDGYGATDPDCFGLMQINKHYHAVKGNAYSREHVDQGVTFFIQLCKTMKRTKPRWNREQQLKAALACYVAGEERVIPLAYDELDSVTPYGDFANDVVARAQWFALHGF</sequence>
<dbReference type="SMART" id="SM00409">
    <property type="entry name" value="IG"/>
    <property type="match status" value="1"/>
</dbReference>
<evidence type="ECO:0000256" key="6">
    <source>
        <dbReference type="ARBA" id="ARBA00023295"/>
    </source>
</evidence>
<dbReference type="InParanoid" id="A0A6J2PBG3"/>
<evidence type="ECO:0000256" key="3">
    <source>
        <dbReference type="ARBA" id="ARBA00012732"/>
    </source>
</evidence>
<dbReference type="KEGG" id="cgob:115005656"/>
<dbReference type="EC" id="3.2.1.17" evidence="3"/>
<evidence type="ECO:0000256" key="1">
    <source>
        <dbReference type="ARBA" id="ARBA00000632"/>
    </source>
</evidence>
<dbReference type="InterPro" id="IPR007110">
    <property type="entry name" value="Ig-like_dom"/>
</dbReference>
<keyword evidence="6" id="KW-0378">Hydrolase</keyword>
<keyword evidence="9" id="KW-0732">Signal</keyword>
<keyword evidence="8" id="KW-0472">Membrane</keyword>
<dbReference type="InterPro" id="IPR003599">
    <property type="entry name" value="Ig_sub"/>
</dbReference>
<dbReference type="AlphaFoldDB" id="A0A6J2PBG3"/>
<accession>A0A6J2PBG3</accession>
<dbReference type="PANTHER" id="PTHR31698">
    <property type="entry name" value="LYSOZYME G FAMILY MEMBER"/>
    <property type="match status" value="1"/>
</dbReference>
<evidence type="ECO:0000313" key="11">
    <source>
        <dbReference type="Proteomes" id="UP000504630"/>
    </source>
</evidence>
<dbReference type="SUPFAM" id="SSF48726">
    <property type="entry name" value="Immunoglobulin"/>
    <property type="match status" value="1"/>
</dbReference>
<evidence type="ECO:0000256" key="2">
    <source>
        <dbReference type="ARBA" id="ARBA00008902"/>
    </source>
</evidence>
<proteinExistence type="inferred from homology"/>
<keyword evidence="6" id="KW-0326">Glycosidase</keyword>
<dbReference type="OrthoDB" id="10021790at2759"/>
<dbReference type="SUPFAM" id="SSF53955">
    <property type="entry name" value="Lysozyme-like"/>
    <property type="match status" value="1"/>
</dbReference>
<dbReference type="GO" id="GO:0003796">
    <property type="term" value="F:lysozyme activity"/>
    <property type="evidence" value="ECO:0007669"/>
    <property type="project" value="UniProtKB-EC"/>
</dbReference>
<dbReference type="InterPro" id="IPR002152">
    <property type="entry name" value="Glyco_hydro_23"/>
</dbReference>
<keyword evidence="5" id="KW-0929">Antimicrobial</keyword>
<keyword evidence="8" id="KW-1133">Transmembrane helix</keyword>
<comment type="similarity">
    <text evidence="2">Belongs to the glycosyl hydrolase 23 family.</text>
</comment>
<protein>
    <recommendedName>
        <fullName evidence="4">Lysozyme g</fullName>
        <ecNumber evidence="3">3.2.1.17</ecNumber>
    </recommendedName>
    <alternativeName>
        <fullName evidence="7">1,4-beta-N-acetylmuramidase</fullName>
    </alternativeName>
</protein>
<evidence type="ECO:0000256" key="8">
    <source>
        <dbReference type="SAM" id="Phobius"/>
    </source>
</evidence>
<dbReference type="PANTHER" id="PTHR31698:SF8">
    <property type="entry name" value="LYSOZYME G-RELATED"/>
    <property type="match status" value="1"/>
</dbReference>
<reference evidence="12" key="1">
    <citation type="submission" date="2025-08" db="UniProtKB">
        <authorList>
            <consortium name="RefSeq"/>
        </authorList>
    </citation>
    <scope>IDENTIFICATION</scope>
</reference>
<dbReference type="CDD" id="cd01021">
    <property type="entry name" value="GEWL"/>
    <property type="match status" value="1"/>
</dbReference>
<name>A0A6J2PBG3_COTGO</name>
<evidence type="ECO:0000256" key="7">
    <source>
        <dbReference type="ARBA" id="ARBA00031262"/>
    </source>
</evidence>
<dbReference type="GeneID" id="115005656"/>
<dbReference type="SMART" id="SM00406">
    <property type="entry name" value="IGv"/>
    <property type="match status" value="1"/>
</dbReference>
<dbReference type="InterPro" id="IPR023346">
    <property type="entry name" value="Lysozyme-like_dom_sf"/>
</dbReference>
<keyword evidence="8" id="KW-0812">Transmembrane</keyword>
<dbReference type="GO" id="GO:0005576">
    <property type="term" value="C:extracellular region"/>
    <property type="evidence" value="ECO:0007669"/>
    <property type="project" value="TreeGrafter"/>
</dbReference>